<proteinExistence type="predicted"/>
<dbReference type="EMBL" id="SZYD01000006">
    <property type="protein sequence ID" value="KAD5962062.1"/>
    <property type="molecule type" value="Genomic_DNA"/>
</dbReference>
<evidence type="ECO:0000313" key="2">
    <source>
        <dbReference type="EMBL" id="KAD5962062.1"/>
    </source>
</evidence>
<protein>
    <submittedName>
        <fullName evidence="2">Uncharacterized protein</fullName>
    </submittedName>
</protein>
<evidence type="ECO:0000313" key="3">
    <source>
        <dbReference type="Proteomes" id="UP000326396"/>
    </source>
</evidence>
<gene>
    <name evidence="2" type="ORF">E3N88_13535</name>
</gene>
<evidence type="ECO:0000256" key="1">
    <source>
        <dbReference type="SAM" id="MobiDB-lite"/>
    </source>
</evidence>
<comment type="caution">
    <text evidence="2">The sequence shown here is derived from an EMBL/GenBank/DDBJ whole genome shotgun (WGS) entry which is preliminary data.</text>
</comment>
<dbReference type="AlphaFoldDB" id="A0A5N6PBI7"/>
<name>A0A5N6PBI7_9ASTR</name>
<accession>A0A5N6PBI7</accession>
<keyword evidence="3" id="KW-1185">Reference proteome</keyword>
<dbReference type="Proteomes" id="UP000326396">
    <property type="component" value="Linkage Group LG14"/>
</dbReference>
<organism evidence="2 3">
    <name type="scientific">Mikania micrantha</name>
    <name type="common">bitter vine</name>
    <dbReference type="NCBI Taxonomy" id="192012"/>
    <lineage>
        <taxon>Eukaryota</taxon>
        <taxon>Viridiplantae</taxon>
        <taxon>Streptophyta</taxon>
        <taxon>Embryophyta</taxon>
        <taxon>Tracheophyta</taxon>
        <taxon>Spermatophyta</taxon>
        <taxon>Magnoliopsida</taxon>
        <taxon>eudicotyledons</taxon>
        <taxon>Gunneridae</taxon>
        <taxon>Pentapetalae</taxon>
        <taxon>asterids</taxon>
        <taxon>campanulids</taxon>
        <taxon>Asterales</taxon>
        <taxon>Asteraceae</taxon>
        <taxon>Asteroideae</taxon>
        <taxon>Heliantheae alliance</taxon>
        <taxon>Eupatorieae</taxon>
        <taxon>Mikania</taxon>
    </lineage>
</organism>
<reference evidence="2 3" key="1">
    <citation type="submission" date="2019-05" db="EMBL/GenBank/DDBJ databases">
        <title>Mikania micrantha, genome provides insights into the molecular mechanism of rapid growth.</title>
        <authorList>
            <person name="Liu B."/>
        </authorList>
    </citation>
    <scope>NUCLEOTIDE SEQUENCE [LARGE SCALE GENOMIC DNA]</scope>
    <source>
        <strain evidence="2">NLD-2019</strain>
        <tissue evidence="2">Leaf</tissue>
    </source>
</reference>
<feature type="region of interest" description="Disordered" evidence="1">
    <location>
        <begin position="1"/>
        <end position="33"/>
    </location>
</feature>
<sequence>MQATKLASYERRRIDNSDEEDQRAPKPIWDGGPLSEMDPDWQLELFKDKIQELKVYNEVFNFEEMRVERLYLKVIEEWVGSLTIDWGNRPQMVWVDHEYMRKHHTPFRLNTLAWEYKSSERYHKLKDRAIERVWDVLKEVGTTIGYQQSPGRFNRRFLDKFDELVVWERELVGVEVYMVKGAEKEDNDGDDQPITSMIGRRARSIAWQEWPLHARVAFDQGTRNGELRRREAQRLYERNEQWNRLHAYNFEREINHQFDDAQMQHVHDEWHAGNRHSSRQHDSPGRSYCPRQATPVGLQCHAAYDQRAPAPPRPVSAICHSCVRRVMTQPVIVPAPGHQGPPHVPTNRAASPSVIPHMPKRRPNHQPIVPISSPLFSAQYFFPKKLAA</sequence>